<keyword evidence="2" id="KW-1185">Reference proteome</keyword>
<dbReference type="EMBL" id="JABSTQ010010884">
    <property type="protein sequence ID" value="KAG0417097.1"/>
    <property type="molecule type" value="Genomic_DNA"/>
</dbReference>
<sequence>MIMALCAQIFLEAFALCSFDEGAALRERKKGNEYENSSSFKVCHVLVTIITGGRKEDEEGNERVPENGERENRSGGKSQGQAATHGDDQSSEGGPAATVGDACYEQLQEKADLREEQKWQELVRKQGERGHFTSGNEQQWREESAREVAHIKAECHHLEEMIALLEAAGEARNDAEMWEDEA</sequence>
<evidence type="ECO:0000313" key="2">
    <source>
        <dbReference type="Proteomes" id="UP000805193"/>
    </source>
</evidence>
<organism evidence="1 2">
    <name type="scientific">Ixodes persulcatus</name>
    <name type="common">Taiga tick</name>
    <dbReference type="NCBI Taxonomy" id="34615"/>
    <lineage>
        <taxon>Eukaryota</taxon>
        <taxon>Metazoa</taxon>
        <taxon>Ecdysozoa</taxon>
        <taxon>Arthropoda</taxon>
        <taxon>Chelicerata</taxon>
        <taxon>Arachnida</taxon>
        <taxon>Acari</taxon>
        <taxon>Parasitiformes</taxon>
        <taxon>Ixodida</taxon>
        <taxon>Ixodoidea</taxon>
        <taxon>Ixodidae</taxon>
        <taxon>Ixodinae</taxon>
        <taxon>Ixodes</taxon>
    </lineage>
</organism>
<name>A0AC60PCV6_IXOPE</name>
<accession>A0AC60PCV6</accession>
<protein>
    <submittedName>
        <fullName evidence="1">Uncharacterized protein</fullName>
    </submittedName>
</protein>
<comment type="caution">
    <text evidence="1">The sequence shown here is derived from an EMBL/GenBank/DDBJ whole genome shotgun (WGS) entry which is preliminary data.</text>
</comment>
<dbReference type="Proteomes" id="UP000805193">
    <property type="component" value="Unassembled WGS sequence"/>
</dbReference>
<reference evidence="1 2" key="1">
    <citation type="journal article" date="2020" name="Cell">
        <title>Large-Scale Comparative Analyses of Tick Genomes Elucidate Their Genetic Diversity and Vector Capacities.</title>
        <authorList>
            <consortium name="Tick Genome and Microbiome Consortium (TIGMIC)"/>
            <person name="Jia N."/>
            <person name="Wang J."/>
            <person name="Shi W."/>
            <person name="Du L."/>
            <person name="Sun Y."/>
            <person name="Zhan W."/>
            <person name="Jiang J.F."/>
            <person name="Wang Q."/>
            <person name="Zhang B."/>
            <person name="Ji P."/>
            <person name="Bell-Sakyi L."/>
            <person name="Cui X.M."/>
            <person name="Yuan T.T."/>
            <person name="Jiang B.G."/>
            <person name="Yang W.F."/>
            <person name="Lam T.T."/>
            <person name="Chang Q.C."/>
            <person name="Ding S.J."/>
            <person name="Wang X.J."/>
            <person name="Zhu J.G."/>
            <person name="Ruan X.D."/>
            <person name="Zhao L."/>
            <person name="Wei J.T."/>
            <person name="Ye R.Z."/>
            <person name="Que T.C."/>
            <person name="Du C.H."/>
            <person name="Zhou Y.H."/>
            <person name="Cheng J.X."/>
            <person name="Dai P.F."/>
            <person name="Guo W.B."/>
            <person name="Han X.H."/>
            <person name="Huang E.J."/>
            <person name="Li L.F."/>
            <person name="Wei W."/>
            <person name="Gao Y.C."/>
            <person name="Liu J.Z."/>
            <person name="Shao H.Z."/>
            <person name="Wang X."/>
            <person name="Wang C.C."/>
            <person name="Yang T.C."/>
            <person name="Huo Q.B."/>
            <person name="Li W."/>
            <person name="Chen H.Y."/>
            <person name="Chen S.E."/>
            <person name="Zhou L.G."/>
            <person name="Ni X.B."/>
            <person name="Tian J.H."/>
            <person name="Sheng Y."/>
            <person name="Liu T."/>
            <person name="Pan Y.S."/>
            <person name="Xia L.Y."/>
            <person name="Li J."/>
            <person name="Zhao F."/>
            <person name="Cao W.C."/>
        </authorList>
    </citation>
    <scope>NUCLEOTIDE SEQUENCE [LARGE SCALE GENOMIC DNA]</scope>
    <source>
        <strain evidence="1">Iper-2018</strain>
    </source>
</reference>
<evidence type="ECO:0000313" key="1">
    <source>
        <dbReference type="EMBL" id="KAG0417097.1"/>
    </source>
</evidence>
<proteinExistence type="predicted"/>
<gene>
    <name evidence="1" type="ORF">HPB47_005888</name>
</gene>